<dbReference type="InterPro" id="IPR029471">
    <property type="entry name" value="HNH_5"/>
</dbReference>
<proteinExistence type="predicted"/>
<dbReference type="Gene3D" id="1.10.30.50">
    <property type="match status" value="1"/>
</dbReference>
<evidence type="ECO:0000259" key="1">
    <source>
        <dbReference type="SMART" id="SM00507"/>
    </source>
</evidence>
<sequence>MKKKKAIPKALREQVWRKYIGEKFKHKCHISWCKNTITVFDFHVGHNKPESKGGKLTITNLRPICSRCNHSMGANYTITQWQKLGGEDTKCCIIC</sequence>
<accession>A0A6C0KF85</accession>
<name>A0A6C0KF85_9ZZZZ</name>
<feature type="domain" description="HNH nuclease" evidence="1">
    <location>
        <begin position="15"/>
        <end position="70"/>
    </location>
</feature>
<dbReference type="SMART" id="SM00507">
    <property type="entry name" value="HNHc"/>
    <property type="match status" value="1"/>
</dbReference>
<dbReference type="InterPro" id="IPR003615">
    <property type="entry name" value="HNH_nuc"/>
</dbReference>
<dbReference type="AlphaFoldDB" id="A0A6C0KF85"/>
<reference evidence="2" key="1">
    <citation type="journal article" date="2020" name="Nature">
        <title>Giant virus diversity and host interactions through global metagenomics.</title>
        <authorList>
            <person name="Schulz F."/>
            <person name="Roux S."/>
            <person name="Paez-Espino D."/>
            <person name="Jungbluth S."/>
            <person name="Walsh D.A."/>
            <person name="Denef V.J."/>
            <person name="McMahon K.D."/>
            <person name="Konstantinidis K.T."/>
            <person name="Eloe-Fadrosh E.A."/>
            <person name="Kyrpides N.C."/>
            <person name="Woyke T."/>
        </authorList>
    </citation>
    <scope>NUCLEOTIDE SEQUENCE</scope>
    <source>
        <strain evidence="2">GVMAG-S-1102244-55</strain>
    </source>
</reference>
<dbReference type="Pfam" id="PF14279">
    <property type="entry name" value="HNH_5"/>
    <property type="match status" value="1"/>
</dbReference>
<protein>
    <recommendedName>
        <fullName evidence="1">HNH nuclease domain-containing protein</fullName>
    </recommendedName>
</protein>
<dbReference type="CDD" id="cd00085">
    <property type="entry name" value="HNHc"/>
    <property type="match status" value="1"/>
</dbReference>
<organism evidence="2">
    <name type="scientific">viral metagenome</name>
    <dbReference type="NCBI Taxonomy" id="1070528"/>
    <lineage>
        <taxon>unclassified sequences</taxon>
        <taxon>metagenomes</taxon>
        <taxon>organismal metagenomes</taxon>
    </lineage>
</organism>
<evidence type="ECO:0000313" key="2">
    <source>
        <dbReference type="EMBL" id="QHU14978.1"/>
    </source>
</evidence>
<dbReference type="EMBL" id="MN740848">
    <property type="protein sequence ID" value="QHU14978.1"/>
    <property type="molecule type" value="Genomic_DNA"/>
</dbReference>